<dbReference type="Gene3D" id="3.60.10.10">
    <property type="entry name" value="Endonuclease/exonuclease/phosphatase"/>
    <property type="match status" value="1"/>
</dbReference>
<dbReference type="EMBL" id="FNRT01000002">
    <property type="protein sequence ID" value="SEC66945.1"/>
    <property type="molecule type" value="Genomic_DNA"/>
</dbReference>
<proteinExistence type="predicted"/>
<keyword evidence="3" id="KW-1185">Reference proteome</keyword>
<reference evidence="3" key="1">
    <citation type="submission" date="2016-10" db="EMBL/GenBank/DDBJ databases">
        <authorList>
            <person name="Varghese N."/>
            <person name="Submissions S."/>
        </authorList>
    </citation>
    <scope>NUCLEOTIDE SEQUENCE [LARGE SCALE GENOMIC DNA]</scope>
    <source>
        <strain evidence="3">DSM 22017</strain>
    </source>
</reference>
<dbReference type="Proteomes" id="UP000198742">
    <property type="component" value="Unassembled WGS sequence"/>
</dbReference>
<dbReference type="GO" id="GO:0004519">
    <property type="term" value="F:endonuclease activity"/>
    <property type="evidence" value="ECO:0007669"/>
    <property type="project" value="UniProtKB-KW"/>
</dbReference>
<accession>A0A1H4UE63</accession>
<keyword evidence="2" id="KW-0540">Nuclease</keyword>
<organism evidence="2 3">
    <name type="scientific">Nocardioides exalbidus</name>
    <dbReference type="NCBI Taxonomy" id="402596"/>
    <lineage>
        <taxon>Bacteria</taxon>
        <taxon>Bacillati</taxon>
        <taxon>Actinomycetota</taxon>
        <taxon>Actinomycetes</taxon>
        <taxon>Propionibacteriales</taxon>
        <taxon>Nocardioidaceae</taxon>
        <taxon>Nocardioides</taxon>
    </lineage>
</organism>
<protein>
    <submittedName>
        <fullName evidence="2">Endonuclease/Exonuclease/phosphatase family protein</fullName>
    </submittedName>
</protein>
<dbReference type="AlphaFoldDB" id="A0A1H4UE63"/>
<keyword evidence="2" id="KW-0255">Endonuclease</keyword>
<evidence type="ECO:0000256" key="1">
    <source>
        <dbReference type="SAM" id="MobiDB-lite"/>
    </source>
</evidence>
<name>A0A1H4UE63_9ACTN</name>
<dbReference type="SUPFAM" id="SSF56219">
    <property type="entry name" value="DNase I-like"/>
    <property type="match status" value="1"/>
</dbReference>
<evidence type="ECO:0000313" key="3">
    <source>
        <dbReference type="Proteomes" id="UP000198742"/>
    </source>
</evidence>
<dbReference type="InterPro" id="IPR036691">
    <property type="entry name" value="Endo/exonu/phosph_ase_sf"/>
</dbReference>
<feature type="region of interest" description="Disordered" evidence="1">
    <location>
        <begin position="20"/>
        <end position="56"/>
    </location>
</feature>
<sequence>MTALMVASLVLLPGDDQSGAVDQPTSAAAQEVAATHTPGVSRSDRRDAGRGLKARKARTLDNSAARRGVVVVQERHRQARIAARKAKQKAKRMRRMARIAAMEKTSSFRVGALNILGSQHTAGPGGYGPGTDRAAMAAGLVMSRGIDVITMSEVQDDQLAVLNNRMAGYSIWPQQTLGSNGQRLQIAWRASQFEMVDGGSVTFTFASQAIPMPWVRLRDLGTGAEFYVISIHTSAGRLQGERDAGTAIAINLMKELMASTGDPVIIGGDVNEHTKFFYNVCNATGFLAANGGGPGCSLPGGPLRVDWIMGGGGNGVSFSGYVQDGATLARISDHYMIHADVSVTSPGDTP</sequence>
<keyword evidence="2" id="KW-0378">Hydrolase</keyword>
<dbReference type="STRING" id="402596.SAMN04489844_2745"/>
<keyword evidence="2" id="KW-0269">Exonuclease</keyword>
<evidence type="ECO:0000313" key="2">
    <source>
        <dbReference type="EMBL" id="SEC66945.1"/>
    </source>
</evidence>
<dbReference type="GO" id="GO:0004527">
    <property type="term" value="F:exonuclease activity"/>
    <property type="evidence" value="ECO:0007669"/>
    <property type="project" value="UniProtKB-KW"/>
</dbReference>
<gene>
    <name evidence="2" type="ORF">SAMN04489844_2745</name>
</gene>